<evidence type="ECO:0000313" key="2">
    <source>
        <dbReference type="Proteomes" id="UP000700732"/>
    </source>
</evidence>
<evidence type="ECO:0000313" key="1">
    <source>
        <dbReference type="EMBL" id="MBC3794848.1"/>
    </source>
</evidence>
<gene>
    <name evidence="1" type="ORF">FH603_5380</name>
</gene>
<dbReference type="EMBL" id="VFIA01000062">
    <property type="protein sequence ID" value="MBC3794848.1"/>
    <property type="molecule type" value="Genomic_DNA"/>
</dbReference>
<protein>
    <submittedName>
        <fullName evidence="1">Uncharacterized protein</fullName>
    </submittedName>
</protein>
<keyword evidence="2" id="KW-1185">Reference proteome</keyword>
<proteinExistence type="predicted"/>
<sequence length="90" mass="10254">MATLTQLPTDTERDLAHYRHESDAAIALLPATGKTVDLAEWLTIKRYAERYQLTTQVVTNWIARGIIPADCTQTLPELNDLRLVRNQAYK</sequence>
<organism evidence="1 2">
    <name type="scientific">Spirosoma utsteinense</name>
    <dbReference type="NCBI Taxonomy" id="2585773"/>
    <lineage>
        <taxon>Bacteria</taxon>
        <taxon>Pseudomonadati</taxon>
        <taxon>Bacteroidota</taxon>
        <taxon>Cytophagia</taxon>
        <taxon>Cytophagales</taxon>
        <taxon>Cytophagaceae</taxon>
        <taxon>Spirosoma</taxon>
    </lineage>
</organism>
<dbReference type="RefSeq" id="WP_186741763.1">
    <property type="nucleotide sequence ID" value="NZ_VFIA01000062.1"/>
</dbReference>
<name>A0ABR6WF89_9BACT</name>
<reference evidence="1 2" key="1">
    <citation type="submission" date="2019-06" db="EMBL/GenBank/DDBJ databases">
        <title>Spirosoma utsteinense sp. nov. isolated from Antarctic ice-free soils.</title>
        <authorList>
            <person name="Tahon G."/>
        </authorList>
    </citation>
    <scope>NUCLEOTIDE SEQUENCE [LARGE SCALE GENOMIC DNA]</scope>
    <source>
        <strain evidence="1 2">LMG 31447</strain>
    </source>
</reference>
<comment type="caution">
    <text evidence="1">The sequence shown here is derived from an EMBL/GenBank/DDBJ whole genome shotgun (WGS) entry which is preliminary data.</text>
</comment>
<accession>A0ABR6WF89</accession>
<dbReference type="Proteomes" id="UP000700732">
    <property type="component" value="Unassembled WGS sequence"/>
</dbReference>